<gene>
    <name evidence="1" type="ORF">PFLU3_29560</name>
</gene>
<dbReference type="PROSITE" id="PS51257">
    <property type="entry name" value="PROKAR_LIPOPROTEIN"/>
    <property type="match status" value="1"/>
</dbReference>
<accession>A0A0D0TDR6</accession>
<comment type="caution">
    <text evidence="1">The sequence shown here is derived from an EMBL/GenBank/DDBJ whole genome shotgun (WGS) entry which is preliminary data.</text>
</comment>
<protein>
    <recommendedName>
        <fullName evidence="3">Lipoprotein</fullName>
    </recommendedName>
</protein>
<dbReference type="RefSeq" id="WP_043049352.1">
    <property type="nucleotide sequence ID" value="NZ_JXCQ01000023.1"/>
</dbReference>
<evidence type="ECO:0008006" key="3">
    <source>
        <dbReference type="Google" id="ProtNLM"/>
    </source>
</evidence>
<dbReference type="Proteomes" id="UP000032210">
    <property type="component" value="Unassembled WGS sequence"/>
</dbReference>
<reference evidence="1 2" key="1">
    <citation type="submission" date="2015-01" db="EMBL/GenBank/DDBJ databases">
        <title>Genome sequence of the beneficial rhizobacterium Pseudomonas fluorescens 2-79.</title>
        <authorList>
            <person name="Thuermer A."/>
            <person name="Daniel R."/>
        </authorList>
    </citation>
    <scope>NUCLEOTIDE SEQUENCE [LARGE SCALE GENOMIC DNA]</scope>
    <source>
        <strain evidence="1 2">2-79</strain>
    </source>
</reference>
<proteinExistence type="predicted"/>
<dbReference type="AlphaFoldDB" id="A0A0D0TDR6"/>
<dbReference type="PATRIC" id="fig|294.125.peg.3030"/>
<name>A0A0D0TDR6_PSEFL</name>
<organism evidence="1 2">
    <name type="scientific">Pseudomonas fluorescens</name>
    <dbReference type="NCBI Taxonomy" id="294"/>
    <lineage>
        <taxon>Bacteria</taxon>
        <taxon>Pseudomonadati</taxon>
        <taxon>Pseudomonadota</taxon>
        <taxon>Gammaproteobacteria</taxon>
        <taxon>Pseudomonadales</taxon>
        <taxon>Pseudomonadaceae</taxon>
        <taxon>Pseudomonas</taxon>
    </lineage>
</organism>
<sequence length="172" mass="19383">MNRFMTLGALTLLTGCATTHTLPERALPDGKEYLKPIHVMIDDPLNAALIRNQLRETGVFRSVETGRGNPGDYSVWVRYNIQRDMPPFPLVLLSAATLFLMPLSVTVDTTTEFSLQHDGKQLKQYSYRNVTHKYSWLLDGPGGMELQSGHRVARTFAEDVQRDGLLPEEHAQ</sequence>
<evidence type="ECO:0000313" key="2">
    <source>
        <dbReference type="Proteomes" id="UP000032210"/>
    </source>
</evidence>
<dbReference type="EMBL" id="JXCQ01000023">
    <property type="protein sequence ID" value="KIR21606.1"/>
    <property type="molecule type" value="Genomic_DNA"/>
</dbReference>
<evidence type="ECO:0000313" key="1">
    <source>
        <dbReference type="EMBL" id="KIR21606.1"/>
    </source>
</evidence>